<protein>
    <recommendedName>
        <fullName evidence="1">Acyl-protein synthetase LuxE domain-containing protein</fullName>
    </recommendedName>
</protein>
<gene>
    <name evidence="2" type="ORF">O185_17820</name>
</gene>
<dbReference type="RefSeq" id="WP_023045565.1">
    <property type="nucleotide sequence ID" value="NZ_AXDT01000177.1"/>
</dbReference>
<dbReference type="PATRIC" id="fig|1389415.4.peg.3557"/>
<evidence type="ECO:0000259" key="1">
    <source>
        <dbReference type="Pfam" id="PF04443"/>
    </source>
</evidence>
<reference evidence="2 3" key="1">
    <citation type="submission" date="2013-10" db="EMBL/GenBank/DDBJ databases">
        <title>Whole Genome Shotgun Sequence of Photorhabdus temperata J3.</title>
        <authorList>
            <person name="Park G.-S."/>
            <person name="Hong S.-J."/>
            <person name="Shin J.-H."/>
        </authorList>
    </citation>
    <scope>NUCLEOTIDE SEQUENCE [LARGE SCALE GENOMIC DNA]</scope>
    <source>
        <strain evidence="2 3">J3</strain>
    </source>
</reference>
<dbReference type="GO" id="GO:0008218">
    <property type="term" value="P:bioluminescence"/>
    <property type="evidence" value="ECO:0007669"/>
    <property type="project" value="InterPro"/>
</dbReference>
<dbReference type="Pfam" id="PF04443">
    <property type="entry name" value="LuxE"/>
    <property type="match status" value="1"/>
</dbReference>
<dbReference type="Proteomes" id="UP000017133">
    <property type="component" value="Unassembled WGS sequence"/>
</dbReference>
<dbReference type="AlphaFoldDB" id="U7QV36"/>
<sequence length="157" mass="17965">MKDKNISFSGDGSLYIITGGGWKIYQKESLERDDFNQLLFDTFNLSNMSQIRDIFNQVELNTCFFEDEMQRKHVPPWVYARALDPETLKPVPDGMPGLMSYMDASSTSYPAFLVTDDIGIIRREYGQYPGVLVEILRRVNTRTQKGCALSLTQAFDN</sequence>
<evidence type="ECO:0000313" key="3">
    <source>
        <dbReference type="Proteomes" id="UP000017133"/>
    </source>
</evidence>
<name>U7QV36_PHOTE</name>
<feature type="domain" description="Acyl-protein synthetase LuxE" evidence="1">
    <location>
        <begin position="1"/>
        <end position="155"/>
    </location>
</feature>
<accession>U7QV36</accession>
<dbReference type="GO" id="GO:0047474">
    <property type="term" value="F:long-chain fatty acid--protein ligase activity"/>
    <property type="evidence" value="ECO:0007669"/>
    <property type="project" value="InterPro"/>
</dbReference>
<dbReference type="InterPro" id="IPR007534">
    <property type="entry name" value="LuxE"/>
</dbReference>
<organism evidence="2 3">
    <name type="scientific">Photorhabdus temperata J3</name>
    <dbReference type="NCBI Taxonomy" id="1389415"/>
    <lineage>
        <taxon>Bacteria</taxon>
        <taxon>Pseudomonadati</taxon>
        <taxon>Pseudomonadota</taxon>
        <taxon>Gammaproteobacteria</taxon>
        <taxon>Enterobacterales</taxon>
        <taxon>Morganellaceae</taxon>
        <taxon>Photorhabdus</taxon>
    </lineage>
</organism>
<evidence type="ECO:0000313" key="2">
    <source>
        <dbReference type="EMBL" id="ERT11748.1"/>
    </source>
</evidence>
<keyword evidence="3" id="KW-1185">Reference proteome</keyword>
<proteinExistence type="predicted"/>
<comment type="caution">
    <text evidence="2">The sequence shown here is derived from an EMBL/GenBank/DDBJ whole genome shotgun (WGS) entry which is preliminary data.</text>
</comment>
<dbReference type="EMBL" id="AXDT01000177">
    <property type="protein sequence ID" value="ERT11748.1"/>
    <property type="molecule type" value="Genomic_DNA"/>
</dbReference>